<dbReference type="RefSeq" id="WP_307349229.1">
    <property type="nucleotide sequence ID" value="NZ_JAUSVS010000003.1"/>
</dbReference>
<evidence type="ECO:0000313" key="8">
    <source>
        <dbReference type="Proteomes" id="UP001228905"/>
    </source>
</evidence>
<dbReference type="InterPro" id="IPR050597">
    <property type="entry name" value="Cytochrome_c_Oxidase_Subunit"/>
</dbReference>
<dbReference type="PROSITE" id="PS51007">
    <property type="entry name" value="CYTC"/>
    <property type="match status" value="2"/>
</dbReference>
<evidence type="ECO:0000256" key="2">
    <source>
        <dbReference type="ARBA" id="ARBA00022723"/>
    </source>
</evidence>
<dbReference type="EMBL" id="JAUSVS010000003">
    <property type="protein sequence ID" value="MDQ0464505.1"/>
    <property type="molecule type" value="Genomic_DNA"/>
</dbReference>
<dbReference type="Pfam" id="PF00034">
    <property type="entry name" value="Cytochrom_C"/>
    <property type="match status" value="2"/>
</dbReference>
<keyword evidence="5" id="KW-0812">Transmembrane</keyword>
<dbReference type="InterPro" id="IPR009056">
    <property type="entry name" value="Cyt_c-like_dom"/>
</dbReference>
<keyword evidence="1 4" id="KW-0349">Heme</keyword>
<gene>
    <name evidence="7" type="ORF">QO010_002286</name>
</gene>
<dbReference type="Proteomes" id="UP001228905">
    <property type="component" value="Unassembled WGS sequence"/>
</dbReference>
<evidence type="ECO:0000256" key="3">
    <source>
        <dbReference type="ARBA" id="ARBA00023004"/>
    </source>
</evidence>
<reference evidence="7 8" key="1">
    <citation type="submission" date="2023-07" db="EMBL/GenBank/DDBJ databases">
        <title>Genomic Encyclopedia of Type Strains, Phase IV (KMG-IV): sequencing the most valuable type-strain genomes for metagenomic binning, comparative biology and taxonomic classification.</title>
        <authorList>
            <person name="Goeker M."/>
        </authorList>
    </citation>
    <scope>NUCLEOTIDE SEQUENCE [LARGE SCALE GENOMIC DNA]</scope>
    <source>
        <strain evidence="7 8">DSM 18695</strain>
    </source>
</reference>
<evidence type="ECO:0000256" key="1">
    <source>
        <dbReference type="ARBA" id="ARBA00022617"/>
    </source>
</evidence>
<dbReference type="PANTHER" id="PTHR33751:SF13">
    <property type="entry name" value="CYTOCHROME BC1 COMPLEX CYTOCHROME C SUBUNIT"/>
    <property type="match status" value="1"/>
</dbReference>
<evidence type="ECO:0000256" key="5">
    <source>
        <dbReference type="SAM" id="Phobius"/>
    </source>
</evidence>
<dbReference type="InterPro" id="IPR036909">
    <property type="entry name" value="Cyt_c-like_dom_sf"/>
</dbReference>
<accession>A0ABU0ISU9</accession>
<keyword evidence="3 4" id="KW-0408">Iron</keyword>
<comment type="caution">
    <text evidence="7">The sequence shown here is derived from an EMBL/GenBank/DDBJ whole genome shotgun (WGS) entry which is preliminary data.</text>
</comment>
<feature type="domain" description="Cytochrome c" evidence="6">
    <location>
        <begin position="52"/>
        <end position="147"/>
    </location>
</feature>
<sequence length="284" mass="30335">MVSVRRWAVRGVIALAGIVLFVAVGVWISSQLVIEKRWPIPAGGVAAARDPGAAARGKLLATRFGCTDCHGGDLTGSKFFDDPQIARFWAPNLTLVAGKYSDAQLDHALRAGVRPSGQGLWVMPSEMLMRLTDAETADLIAYLRSLKPVGEARPAKLIRAKGRIGVLIGKFKAAPSLVAEIQGQPLPDYGPGLAEGRRLARACVECHGSQLQGGALAEAPDLNIAAAYDPADFKRLLRTGIAAGNRRLGLMSESAPIRFRNLSDAEIEALQAYLKARVERQPPA</sequence>
<evidence type="ECO:0000259" key="6">
    <source>
        <dbReference type="PROSITE" id="PS51007"/>
    </source>
</evidence>
<organism evidence="7 8">
    <name type="scientific">Caulobacter ginsengisoli</name>
    <dbReference type="NCBI Taxonomy" id="400775"/>
    <lineage>
        <taxon>Bacteria</taxon>
        <taxon>Pseudomonadati</taxon>
        <taxon>Pseudomonadota</taxon>
        <taxon>Alphaproteobacteria</taxon>
        <taxon>Caulobacterales</taxon>
        <taxon>Caulobacteraceae</taxon>
        <taxon>Caulobacter</taxon>
    </lineage>
</organism>
<dbReference type="PANTHER" id="PTHR33751">
    <property type="entry name" value="CBB3-TYPE CYTOCHROME C OXIDASE SUBUNIT FIXP"/>
    <property type="match status" value="1"/>
</dbReference>
<dbReference type="Gene3D" id="1.10.760.10">
    <property type="entry name" value="Cytochrome c-like domain"/>
    <property type="match status" value="2"/>
</dbReference>
<keyword evidence="5" id="KW-0472">Membrane</keyword>
<keyword evidence="2 4" id="KW-0479">Metal-binding</keyword>
<keyword evidence="5" id="KW-1133">Transmembrane helix</keyword>
<feature type="domain" description="Cytochrome c" evidence="6">
    <location>
        <begin position="191"/>
        <end position="278"/>
    </location>
</feature>
<dbReference type="SUPFAM" id="SSF46626">
    <property type="entry name" value="Cytochrome c"/>
    <property type="match status" value="2"/>
</dbReference>
<name>A0ABU0ISU9_9CAUL</name>
<feature type="transmembrane region" description="Helical" evidence="5">
    <location>
        <begin position="7"/>
        <end position="28"/>
    </location>
</feature>
<evidence type="ECO:0000313" key="7">
    <source>
        <dbReference type="EMBL" id="MDQ0464505.1"/>
    </source>
</evidence>
<evidence type="ECO:0000256" key="4">
    <source>
        <dbReference type="PROSITE-ProRule" id="PRU00433"/>
    </source>
</evidence>
<keyword evidence="8" id="KW-1185">Reference proteome</keyword>
<protein>
    <submittedName>
        <fullName evidence="7">Cytochrome c553</fullName>
    </submittedName>
</protein>
<proteinExistence type="predicted"/>